<proteinExistence type="predicted"/>
<evidence type="ECO:0000313" key="8">
    <source>
        <dbReference type="Proteomes" id="UP000789508"/>
    </source>
</evidence>
<feature type="non-terminal residue" evidence="7">
    <location>
        <position position="601"/>
    </location>
</feature>
<dbReference type="InterPro" id="IPR013083">
    <property type="entry name" value="Znf_RING/FYVE/PHD"/>
</dbReference>
<evidence type="ECO:0000256" key="3">
    <source>
        <dbReference type="ARBA" id="ARBA00022833"/>
    </source>
</evidence>
<dbReference type="Gene3D" id="3.80.10.10">
    <property type="entry name" value="Ribonuclease Inhibitor"/>
    <property type="match status" value="2"/>
</dbReference>
<name>A0A9N9H481_9GLOM</name>
<protein>
    <submittedName>
        <fullName evidence="7">4198_t:CDS:1</fullName>
    </submittedName>
</protein>
<dbReference type="InterPro" id="IPR032675">
    <property type="entry name" value="LRR_dom_sf"/>
</dbReference>
<dbReference type="PROSITE" id="PS00518">
    <property type="entry name" value="ZF_RING_1"/>
    <property type="match status" value="1"/>
</dbReference>
<dbReference type="InterPro" id="IPR001293">
    <property type="entry name" value="Znf_TRAF"/>
</dbReference>
<dbReference type="PROSITE" id="PS50089">
    <property type="entry name" value="ZF_RING_2"/>
    <property type="match status" value="1"/>
</dbReference>
<feature type="domain" description="TRAF-type" evidence="6">
    <location>
        <begin position="116"/>
        <end position="168"/>
    </location>
</feature>
<dbReference type="InterPro" id="IPR001841">
    <property type="entry name" value="Znf_RING"/>
</dbReference>
<dbReference type="Pfam" id="PF13923">
    <property type="entry name" value="zf-C3HC4_2"/>
    <property type="match status" value="1"/>
</dbReference>
<organism evidence="7 8">
    <name type="scientific">Ambispora leptoticha</name>
    <dbReference type="NCBI Taxonomy" id="144679"/>
    <lineage>
        <taxon>Eukaryota</taxon>
        <taxon>Fungi</taxon>
        <taxon>Fungi incertae sedis</taxon>
        <taxon>Mucoromycota</taxon>
        <taxon>Glomeromycotina</taxon>
        <taxon>Glomeromycetes</taxon>
        <taxon>Archaeosporales</taxon>
        <taxon>Ambisporaceae</taxon>
        <taxon>Ambispora</taxon>
    </lineage>
</organism>
<dbReference type="PANTHER" id="PTHR24114">
    <property type="entry name" value="LEUCINE RICH REPEAT FAMILY PROTEIN"/>
    <property type="match status" value="1"/>
</dbReference>
<keyword evidence="2 4" id="KW-0863">Zinc-finger</keyword>
<dbReference type="SUPFAM" id="SSF57850">
    <property type="entry name" value="RING/U-box"/>
    <property type="match status" value="1"/>
</dbReference>
<dbReference type="Pfam" id="PF02176">
    <property type="entry name" value="zf-TRAF"/>
    <property type="match status" value="1"/>
</dbReference>
<dbReference type="Pfam" id="PF13516">
    <property type="entry name" value="LRR_6"/>
    <property type="match status" value="7"/>
</dbReference>
<evidence type="ECO:0000256" key="4">
    <source>
        <dbReference type="PROSITE-ProRule" id="PRU00207"/>
    </source>
</evidence>
<evidence type="ECO:0000313" key="7">
    <source>
        <dbReference type="EMBL" id="CAG8655505.1"/>
    </source>
</evidence>
<dbReference type="Gene3D" id="3.30.40.10">
    <property type="entry name" value="Zinc/RING finger domain, C3HC4 (zinc finger)"/>
    <property type="match status" value="3"/>
</dbReference>
<dbReference type="AlphaFoldDB" id="A0A9N9H481"/>
<feature type="domain" description="RING-type" evidence="5">
    <location>
        <begin position="34"/>
        <end position="73"/>
    </location>
</feature>
<keyword evidence="8" id="KW-1185">Reference proteome</keyword>
<dbReference type="InterPro" id="IPR052394">
    <property type="entry name" value="LRR-containing"/>
</dbReference>
<dbReference type="SMART" id="SM00184">
    <property type="entry name" value="RING"/>
    <property type="match status" value="1"/>
</dbReference>
<dbReference type="InterPro" id="IPR001611">
    <property type="entry name" value="Leu-rich_rpt"/>
</dbReference>
<dbReference type="OrthoDB" id="2370014at2759"/>
<dbReference type="SUPFAM" id="SSF52047">
    <property type="entry name" value="RNI-like"/>
    <property type="match status" value="1"/>
</dbReference>
<keyword evidence="3 4" id="KW-0862">Zinc</keyword>
<evidence type="ECO:0000259" key="5">
    <source>
        <dbReference type="PROSITE" id="PS50089"/>
    </source>
</evidence>
<evidence type="ECO:0000256" key="2">
    <source>
        <dbReference type="ARBA" id="ARBA00022771"/>
    </source>
</evidence>
<dbReference type="SUPFAM" id="SSF49599">
    <property type="entry name" value="TRAF domain-like"/>
    <property type="match status" value="2"/>
</dbReference>
<feature type="zinc finger region" description="TRAF-type" evidence="4">
    <location>
        <begin position="116"/>
        <end position="168"/>
    </location>
</feature>
<dbReference type="GO" id="GO:0008270">
    <property type="term" value="F:zinc ion binding"/>
    <property type="evidence" value="ECO:0007669"/>
    <property type="project" value="UniProtKB-KW"/>
</dbReference>
<sequence>MAVTYQQKRNSNPTPPREEYKYVIPDTIDEDLYCSICHDVFDIVKRIRRCKHLFCHSCIVQALASNRKCPICRTPCHESDLQTAIRVQDVLDQLEVYCTYSPACEWQGTREGLRQHLQLICQFVPVNCNEHEDHPYCKETFLRKEIEKHRQECTFKMIACPLKCPKKFFKMEEVKEHCDEDCINREVTCNRCEMTIFYYQLDDHDTICLGKIIKCPHRNILGSFGGCTEEFERKQFSEHLRVCKFEPFKEAFRGINMYMMTLERKIELLQQEYKEELSTLSTLRLYAADVRSSEQLRNILKYNPAVRSLHLIDFQPGAHCLMLTDVLMGNETVESINLKGSEIEKTGAVLLGKALKKNHTVQTLILADNSIGDQGVEYLSKSLESNETLRHLDLAGNNIGDKGMELFCRFLASNFTIEQLNLSWNNIRSKSVENLIPVLEHKRCNIRILDLGNNEIGHKGAEYLAKALEVNQSLVSLNLDHAKIGNKGCEAIAKALEKNNTLQKLVLAENYIEGRGAEVLADGLLLNSSLSIVDLEGNMIGDVGANNIVKAMDKSAALAFAQSHEFGDMMRTIYLRRNQISRVGLRNATKFVKYVRVISDR</sequence>
<keyword evidence="1 4" id="KW-0479">Metal-binding</keyword>
<dbReference type="PANTHER" id="PTHR24114:SF2">
    <property type="entry name" value="F-BOX DOMAIN-CONTAINING PROTEIN-RELATED"/>
    <property type="match status" value="1"/>
</dbReference>
<comment type="caution">
    <text evidence="7">The sequence shown here is derived from an EMBL/GenBank/DDBJ whole genome shotgun (WGS) entry which is preliminary data.</text>
</comment>
<evidence type="ECO:0000259" key="6">
    <source>
        <dbReference type="PROSITE" id="PS50145"/>
    </source>
</evidence>
<dbReference type="Proteomes" id="UP000789508">
    <property type="component" value="Unassembled WGS sequence"/>
</dbReference>
<dbReference type="EMBL" id="CAJVPS010010109">
    <property type="protein sequence ID" value="CAG8655505.1"/>
    <property type="molecule type" value="Genomic_DNA"/>
</dbReference>
<evidence type="ECO:0000256" key="1">
    <source>
        <dbReference type="ARBA" id="ARBA00022723"/>
    </source>
</evidence>
<dbReference type="InterPro" id="IPR017907">
    <property type="entry name" value="Znf_RING_CS"/>
</dbReference>
<dbReference type="SMART" id="SM00368">
    <property type="entry name" value="LRR_RI"/>
    <property type="match status" value="8"/>
</dbReference>
<gene>
    <name evidence="7" type="ORF">ALEPTO_LOCUS10154</name>
</gene>
<reference evidence="7" key="1">
    <citation type="submission" date="2021-06" db="EMBL/GenBank/DDBJ databases">
        <authorList>
            <person name="Kallberg Y."/>
            <person name="Tangrot J."/>
            <person name="Rosling A."/>
        </authorList>
    </citation>
    <scope>NUCLEOTIDE SEQUENCE</scope>
    <source>
        <strain evidence="7">FL130A</strain>
    </source>
</reference>
<dbReference type="PROSITE" id="PS50145">
    <property type="entry name" value="ZF_TRAF"/>
    <property type="match status" value="1"/>
</dbReference>
<accession>A0A9N9H481</accession>